<dbReference type="AlphaFoldDB" id="A0A0X8HDD1"/>
<name>A0A0X8HDD1_9GAMM</name>
<dbReference type="Proteomes" id="UP000063387">
    <property type="component" value="Chromosome"/>
</dbReference>
<dbReference type="PATRIC" id="fig|507626.3.peg.1475"/>
<evidence type="ECO:0000313" key="2">
    <source>
        <dbReference type="Proteomes" id="UP000063387"/>
    </source>
</evidence>
<gene>
    <name evidence="1" type="ORF">LOKO_01489</name>
</gene>
<keyword evidence="2" id="KW-1185">Reference proteome</keyword>
<reference evidence="1 2" key="1">
    <citation type="journal article" date="2016" name="Genome Announc.">
        <title>Draft Genome Sequence of 'Halomonas chromatireducens' Strain AGD 8-3, a Haloalkaliphilic Chromate- and Selenite-Reducing Gammaproteobacterium.</title>
        <authorList>
            <person name="Sharko F.S."/>
            <person name="Shapovalova A.A."/>
            <person name="Tsygankova S.V."/>
            <person name="Komova A.V."/>
            <person name="Boulygina E.S."/>
            <person name="Teslyuk A.B."/>
            <person name="Gotovtsev P.M."/>
            <person name="Namsaraev Z.B."/>
            <person name="Khijniak T.V."/>
            <person name="Nedoluzhko A.V."/>
            <person name="Vasilov R.G."/>
        </authorList>
    </citation>
    <scope>NUCLEOTIDE SEQUENCE [LARGE SCALE GENOMIC DNA]</scope>
    <source>
        <strain evidence="1 2">AGD 8-3</strain>
    </source>
</reference>
<proteinExistence type="predicted"/>
<sequence length="81" mass="9188">MSIQKNDRNCNLVKTLYHAAQGEARSQSHASEARLKSDKSAQDFFDNLSKDYNEIACQARLLLNRKTLSPHTLDTYETNDG</sequence>
<protein>
    <submittedName>
        <fullName evidence="1">Uncharacterized protein</fullName>
    </submittedName>
</protein>
<dbReference type="EMBL" id="CP014226">
    <property type="protein sequence ID" value="AMD00557.1"/>
    <property type="molecule type" value="Genomic_DNA"/>
</dbReference>
<accession>A0A0X8HDD1</accession>
<dbReference type="KEGG" id="hco:LOKO_01489"/>
<evidence type="ECO:0000313" key="1">
    <source>
        <dbReference type="EMBL" id="AMD00557.1"/>
    </source>
</evidence>
<reference evidence="1 2" key="2">
    <citation type="submission" date="2016-02" db="EMBL/GenBank/DDBJ databases">
        <authorList>
            <person name="Wen L."/>
            <person name="He K."/>
            <person name="Yang H."/>
        </authorList>
    </citation>
    <scope>NUCLEOTIDE SEQUENCE [LARGE SCALE GENOMIC DNA]</scope>
    <source>
        <strain evidence="1 2">AGD 8-3</strain>
    </source>
</reference>
<organism evidence="1 2">
    <name type="scientific">Halomonas chromatireducens</name>
    <dbReference type="NCBI Taxonomy" id="507626"/>
    <lineage>
        <taxon>Bacteria</taxon>
        <taxon>Pseudomonadati</taxon>
        <taxon>Pseudomonadota</taxon>
        <taxon>Gammaproteobacteria</taxon>
        <taxon>Oceanospirillales</taxon>
        <taxon>Halomonadaceae</taxon>
        <taxon>Halomonas</taxon>
    </lineage>
</organism>